<dbReference type="Gene3D" id="3.30.450.20">
    <property type="entry name" value="PAS domain"/>
    <property type="match status" value="1"/>
</dbReference>
<name>A0A370DL75_9GAMM</name>
<dbReference type="SUPFAM" id="SSF47384">
    <property type="entry name" value="Homodimeric domain of signal transducing histidine kinase"/>
    <property type="match status" value="1"/>
</dbReference>
<evidence type="ECO:0000256" key="4">
    <source>
        <dbReference type="ARBA" id="ARBA00022475"/>
    </source>
</evidence>
<dbReference type="Gene3D" id="1.10.287.130">
    <property type="match status" value="1"/>
</dbReference>
<protein>
    <recommendedName>
        <fullName evidence="17">Sensor protein FixL</fullName>
        <ecNumber evidence="3">2.7.13.3</ecNumber>
    </recommendedName>
    <alternativeName>
        <fullName evidence="16">Sensory/regulatory protein RpfC</fullName>
    </alternativeName>
</protein>
<keyword evidence="8" id="KW-0547">Nucleotide-binding</keyword>
<evidence type="ECO:0000256" key="5">
    <source>
        <dbReference type="ARBA" id="ARBA00022553"/>
    </source>
</evidence>
<dbReference type="CDD" id="cd17546">
    <property type="entry name" value="REC_hyHK_CKI1_RcsC-like"/>
    <property type="match status" value="1"/>
</dbReference>
<dbReference type="PANTHER" id="PTHR45339:SF1">
    <property type="entry name" value="HYBRID SIGNAL TRANSDUCTION HISTIDINE KINASE J"/>
    <property type="match status" value="1"/>
</dbReference>
<dbReference type="SUPFAM" id="SSF55874">
    <property type="entry name" value="ATPase domain of HSP90 chaperone/DNA topoisomerase II/histidine kinase"/>
    <property type="match status" value="1"/>
</dbReference>
<dbReference type="InterPro" id="IPR011006">
    <property type="entry name" value="CheY-like_superfamily"/>
</dbReference>
<feature type="modified residue" description="4-aspartylphosphate" evidence="19">
    <location>
        <position position="727"/>
    </location>
</feature>
<feature type="domain" description="HPt" evidence="24">
    <location>
        <begin position="984"/>
        <end position="1078"/>
    </location>
</feature>
<dbReference type="InterPro" id="IPR001789">
    <property type="entry name" value="Sig_transdc_resp-reg_receiver"/>
</dbReference>
<dbReference type="PRINTS" id="PR00344">
    <property type="entry name" value="BCTRLSENSOR"/>
</dbReference>
<dbReference type="SUPFAM" id="SSF47226">
    <property type="entry name" value="Histidine-containing phosphotransfer domain, HPT domain"/>
    <property type="match status" value="1"/>
</dbReference>
<evidence type="ECO:0000256" key="9">
    <source>
        <dbReference type="ARBA" id="ARBA00022777"/>
    </source>
</evidence>
<gene>
    <name evidence="25" type="ORF">DIZ80_02520</name>
</gene>
<feature type="transmembrane region" description="Helical" evidence="20">
    <location>
        <begin position="152"/>
        <end position="175"/>
    </location>
</feature>
<evidence type="ECO:0000256" key="3">
    <source>
        <dbReference type="ARBA" id="ARBA00012438"/>
    </source>
</evidence>
<comment type="catalytic activity">
    <reaction evidence="1">
        <text>ATP + protein L-histidine = ADP + protein N-phospho-L-histidine.</text>
        <dbReference type="EC" id="2.7.13.3"/>
    </reaction>
</comment>
<reference evidence="25 26" key="1">
    <citation type="journal article" date="2018" name="ISME J.">
        <title>Endosymbiont genomes yield clues of tubeworm success.</title>
        <authorList>
            <person name="Li Y."/>
            <person name="Liles M.R."/>
            <person name="Halanych K.M."/>
        </authorList>
    </citation>
    <scope>NUCLEOTIDE SEQUENCE [LARGE SCALE GENOMIC DNA]</scope>
    <source>
        <strain evidence="25">A1464</strain>
    </source>
</reference>
<comment type="subunit">
    <text evidence="15">At low DSF concentrations, interacts with RpfF.</text>
</comment>
<proteinExistence type="predicted"/>
<dbReference type="SMART" id="SM00448">
    <property type="entry name" value="REC"/>
    <property type="match status" value="2"/>
</dbReference>
<evidence type="ECO:0000256" key="8">
    <source>
        <dbReference type="ARBA" id="ARBA00022741"/>
    </source>
</evidence>
<dbReference type="Pfam" id="PF13426">
    <property type="entry name" value="PAS_9"/>
    <property type="match status" value="1"/>
</dbReference>
<evidence type="ECO:0000256" key="16">
    <source>
        <dbReference type="ARBA" id="ARBA00068150"/>
    </source>
</evidence>
<dbReference type="PANTHER" id="PTHR45339">
    <property type="entry name" value="HYBRID SIGNAL TRANSDUCTION HISTIDINE KINASE J"/>
    <property type="match status" value="1"/>
</dbReference>
<dbReference type="Pfam" id="PF00512">
    <property type="entry name" value="HisKA"/>
    <property type="match status" value="1"/>
</dbReference>
<dbReference type="Gene3D" id="3.30.565.10">
    <property type="entry name" value="Histidine kinase-like ATPase, C-terminal domain"/>
    <property type="match status" value="1"/>
</dbReference>
<dbReference type="PROSITE" id="PS50894">
    <property type="entry name" value="HPT"/>
    <property type="match status" value="1"/>
</dbReference>
<dbReference type="InterPro" id="IPR036641">
    <property type="entry name" value="HPT_dom_sf"/>
</dbReference>
<dbReference type="NCBIfam" id="TIGR00229">
    <property type="entry name" value="sensory_box"/>
    <property type="match status" value="1"/>
</dbReference>
<evidence type="ECO:0000256" key="6">
    <source>
        <dbReference type="ARBA" id="ARBA00022679"/>
    </source>
</evidence>
<dbReference type="GO" id="GO:0006355">
    <property type="term" value="P:regulation of DNA-templated transcription"/>
    <property type="evidence" value="ECO:0007669"/>
    <property type="project" value="InterPro"/>
</dbReference>
<feature type="modified residue" description="Phosphohistidine" evidence="18">
    <location>
        <position position="1023"/>
    </location>
</feature>
<feature type="transmembrane region" description="Helical" evidence="20">
    <location>
        <begin position="56"/>
        <end position="74"/>
    </location>
</feature>
<keyword evidence="7 20" id="KW-0812">Transmembrane</keyword>
<feature type="transmembrane region" description="Helical" evidence="20">
    <location>
        <begin position="81"/>
        <end position="100"/>
    </location>
</feature>
<evidence type="ECO:0000256" key="11">
    <source>
        <dbReference type="ARBA" id="ARBA00022989"/>
    </source>
</evidence>
<dbReference type="InterPro" id="IPR033425">
    <property type="entry name" value="MASE3"/>
</dbReference>
<comment type="caution">
    <text evidence="25">The sequence shown here is derived from an EMBL/GenBank/DDBJ whole genome shotgun (WGS) entry which is preliminary data.</text>
</comment>
<feature type="transmembrane region" description="Helical" evidence="20">
    <location>
        <begin position="187"/>
        <end position="207"/>
    </location>
</feature>
<dbReference type="PROSITE" id="PS50112">
    <property type="entry name" value="PAS"/>
    <property type="match status" value="1"/>
</dbReference>
<evidence type="ECO:0000259" key="23">
    <source>
        <dbReference type="PROSITE" id="PS50112"/>
    </source>
</evidence>
<dbReference type="FunFam" id="3.30.565.10:FF:000010">
    <property type="entry name" value="Sensor histidine kinase RcsC"/>
    <property type="match status" value="1"/>
</dbReference>
<dbReference type="CDD" id="cd00130">
    <property type="entry name" value="PAS"/>
    <property type="match status" value="1"/>
</dbReference>
<evidence type="ECO:0000256" key="18">
    <source>
        <dbReference type="PROSITE-ProRule" id="PRU00110"/>
    </source>
</evidence>
<dbReference type="PROSITE" id="PS50109">
    <property type="entry name" value="HIS_KIN"/>
    <property type="match status" value="1"/>
</dbReference>
<dbReference type="InterPro" id="IPR036097">
    <property type="entry name" value="HisK_dim/P_sf"/>
</dbReference>
<dbReference type="InterPro" id="IPR008207">
    <property type="entry name" value="Sig_transdc_His_kin_Hpt_dom"/>
</dbReference>
<dbReference type="EMBL" id="QFXC01000004">
    <property type="protein sequence ID" value="RDH85310.1"/>
    <property type="molecule type" value="Genomic_DNA"/>
</dbReference>
<dbReference type="Proteomes" id="UP000254266">
    <property type="component" value="Unassembled WGS sequence"/>
</dbReference>
<dbReference type="InterPro" id="IPR000014">
    <property type="entry name" value="PAS"/>
</dbReference>
<evidence type="ECO:0000256" key="10">
    <source>
        <dbReference type="ARBA" id="ARBA00022840"/>
    </source>
</evidence>
<keyword evidence="9" id="KW-0418">Kinase</keyword>
<dbReference type="InterPro" id="IPR035965">
    <property type="entry name" value="PAS-like_dom_sf"/>
</dbReference>
<organism evidence="25 26">
    <name type="scientific">endosymbiont of Galathealinum brachiosum</name>
    <dbReference type="NCBI Taxonomy" id="2200906"/>
    <lineage>
        <taxon>Bacteria</taxon>
        <taxon>Pseudomonadati</taxon>
        <taxon>Pseudomonadota</taxon>
        <taxon>Gammaproteobacteria</taxon>
        <taxon>sulfur-oxidizing symbionts</taxon>
    </lineage>
</organism>
<dbReference type="Gene3D" id="1.20.120.160">
    <property type="entry name" value="HPT domain"/>
    <property type="match status" value="1"/>
</dbReference>
<evidence type="ECO:0000259" key="21">
    <source>
        <dbReference type="PROSITE" id="PS50109"/>
    </source>
</evidence>
<dbReference type="SMART" id="SM00387">
    <property type="entry name" value="HATPase_c"/>
    <property type="match status" value="1"/>
</dbReference>
<dbReference type="GO" id="GO:0005886">
    <property type="term" value="C:plasma membrane"/>
    <property type="evidence" value="ECO:0007669"/>
    <property type="project" value="UniProtKB-SubCell"/>
</dbReference>
<dbReference type="GO" id="GO:0005524">
    <property type="term" value="F:ATP binding"/>
    <property type="evidence" value="ECO:0007669"/>
    <property type="project" value="UniProtKB-KW"/>
</dbReference>
<dbReference type="Pfam" id="PF01627">
    <property type="entry name" value="Hpt"/>
    <property type="match status" value="1"/>
</dbReference>
<dbReference type="CDD" id="cd00088">
    <property type="entry name" value="HPT"/>
    <property type="match status" value="1"/>
</dbReference>
<dbReference type="CDD" id="cd00156">
    <property type="entry name" value="REC"/>
    <property type="match status" value="1"/>
</dbReference>
<dbReference type="EC" id="2.7.13.3" evidence="3"/>
<dbReference type="CDD" id="cd16922">
    <property type="entry name" value="HATPase_EvgS-ArcB-TorS-like"/>
    <property type="match status" value="1"/>
</dbReference>
<dbReference type="Gene3D" id="3.40.50.2300">
    <property type="match status" value="2"/>
</dbReference>
<feature type="modified residue" description="4-aspartylphosphate" evidence="19">
    <location>
        <position position="878"/>
    </location>
</feature>
<dbReference type="Pfam" id="PF00072">
    <property type="entry name" value="Response_reg"/>
    <property type="match status" value="2"/>
</dbReference>
<dbReference type="GO" id="GO:0000155">
    <property type="term" value="F:phosphorelay sensor kinase activity"/>
    <property type="evidence" value="ECO:0007669"/>
    <property type="project" value="InterPro"/>
</dbReference>
<dbReference type="CDD" id="cd00082">
    <property type="entry name" value="HisKA"/>
    <property type="match status" value="1"/>
</dbReference>
<dbReference type="FunFam" id="3.30.450.20:FF:000060">
    <property type="entry name" value="Sensor protein FixL"/>
    <property type="match status" value="1"/>
</dbReference>
<evidence type="ECO:0000256" key="1">
    <source>
        <dbReference type="ARBA" id="ARBA00000085"/>
    </source>
</evidence>
<comment type="subcellular location">
    <subcellularLocation>
        <location evidence="2">Cell membrane</location>
        <topology evidence="2">Multi-pass membrane protein</topology>
    </subcellularLocation>
</comment>
<feature type="domain" description="Response regulatory" evidence="22">
    <location>
        <begin position="829"/>
        <end position="943"/>
    </location>
</feature>
<feature type="domain" description="PAS" evidence="23">
    <location>
        <begin position="293"/>
        <end position="346"/>
    </location>
</feature>
<sequence>MLNQSNIKTDPSLFMEIKNKRIQSYMTVAIVLSLGSIMLSGSSWQGSAYLHTLMEMLATVLALFVGLLALVRFYSRGGTEFLVLGSGFIGVSLLDGYHAVVSSIWFKAFLPSDLPSLIPWSWLASRMFLSIVVLLLYFILKWESENKVVNKLSPRMVYGFILITTLCSFLFFAFIPLPSGYFEDAFFYRPAELIPASFFALALIGFLKQGDWRTNIFTHWLILTIIVNLVSQLIVMPYSSSLFDVQFDMAHLLKKLSYLCVLTGLCISVFHAFKDADSQAKFRKKTQISLEASEVRNRTMMNSLVDGLISINEKGTIENINNSACILFGYSKLEVLGKNVNILMPSPYHENHDRYLSDYKETGNKNVIGSSRHVSGLKKNGSVFPMDLSVSEMTISGKVKYSAIIRDDTERLRNENELINAKNEAQMAAEAKSNFLATMSHEIRTPMNGVLGMVELLQETKLDYRQEDIVSTISESGSSLLEIINDILEYSKIEAGKLDIDSYTFNLERTIYDVTRLLLVKAEEKSIELIFYFHTDCPEYVNGDAGRIRQIMLNLIGNAIKFTDTGQVVIEVKLNKDKEKNINISVSDTGIGLSNKQKDRIFESFTQADSSTSRTYGGTGLGLAISKQLIELMNGSLDVESEPGKGSKFWIDLSLTETEAPEKLEKADLNNVKVLIVDDNPINLQILNEQLTKLGMIVDKTLNPHDVIELMLTAKRTNEQYQLVIIDNMMPELSGDKLGINIIANDELKNTPLVLLTSATGLGDAAKFNEIGFLAYLTKPILSELLYKTLSRVLSIDINDKKNERFLTRHSVIEDEQETEKNRPVLQGHVLLVEDILINQKVATGLMSDFDITVDIANNGQEAIDKYKKNKYDIILMDCQMPIMDGFEATRIIRESDKNLPIIAVTANALSSDREKCESAGMNDYLAKPFNRKQLTSILSKWLSSTENTVDGNEFEKTAHAESKVDTGKSPLNYETLSTMKAAIGAVFDELIPAYIEQSDEMIYSMIELFDKEDFSTLERYAHSMKSSSLNVGAEIISAHALTLENMCRNGTDNSEIRKTIEIVINEYGQTKSALLDYQNKGE</sequence>
<evidence type="ECO:0000313" key="25">
    <source>
        <dbReference type="EMBL" id="RDH85310.1"/>
    </source>
</evidence>
<feature type="transmembrane region" description="Helical" evidence="20">
    <location>
        <begin position="25"/>
        <end position="44"/>
    </location>
</feature>
<feature type="transmembrane region" description="Helical" evidence="20">
    <location>
        <begin position="120"/>
        <end position="140"/>
    </location>
</feature>
<evidence type="ECO:0000256" key="19">
    <source>
        <dbReference type="PROSITE-ProRule" id="PRU00169"/>
    </source>
</evidence>
<dbReference type="AlphaFoldDB" id="A0A370DL75"/>
<accession>A0A370DL75</accession>
<keyword evidence="4" id="KW-1003">Cell membrane</keyword>
<dbReference type="SUPFAM" id="SSF55785">
    <property type="entry name" value="PYP-like sensor domain (PAS domain)"/>
    <property type="match status" value="1"/>
</dbReference>
<dbReference type="PROSITE" id="PS50110">
    <property type="entry name" value="RESPONSE_REGULATORY"/>
    <property type="match status" value="2"/>
</dbReference>
<evidence type="ECO:0000256" key="13">
    <source>
        <dbReference type="ARBA" id="ARBA00023136"/>
    </source>
</evidence>
<evidence type="ECO:0000259" key="22">
    <source>
        <dbReference type="PROSITE" id="PS50110"/>
    </source>
</evidence>
<keyword evidence="12" id="KW-0902">Two-component regulatory system</keyword>
<feature type="domain" description="Histidine kinase" evidence="21">
    <location>
        <begin position="438"/>
        <end position="657"/>
    </location>
</feature>
<evidence type="ECO:0000256" key="20">
    <source>
        <dbReference type="SAM" id="Phobius"/>
    </source>
</evidence>
<dbReference type="InterPro" id="IPR036890">
    <property type="entry name" value="HATPase_C_sf"/>
</dbReference>
<evidence type="ECO:0000259" key="24">
    <source>
        <dbReference type="PROSITE" id="PS50894"/>
    </source>
</evidence>
<keyword evidence="6" id="KW-0808">Transferase</keyword>
<keyword evidence="11 20" id="KW-1133">Transmembrane helix</keyword>
<dbReference type="InterPro" id="IPR004358">
    <property type="entry name" value="Sig_transdc_His_kin-like_C"/>
</dbReference>
<keyword evidence="5 19" id="KW-0597">Phosphoprotein</keyword>
<keyword evidence="10" id="KW-0067">ATP-binding</keyword>
<keyword evidence="26" id="KW-1185">Reference proteome</keyword>
<evidence type="ECO:0000256" key="12">
    <source>
        <dbReference type="ARBA" id="ARBA00023012"/>
    </source>
</evidence>
<dbReference type="SMART" id="SM00388">
    <property type="entry name" value="HisKA"/>
    <property type="match status" value="1"/>
</dbReference>
<feature type="domain" description="Response regulatory" evidence="22">
    <location>
        <begin position="673"/>
        <end position="794"/>
    </location>
</feature>
<keyword evidence="13 20" id="KW-0472">Membrane</keyword>
<dbReference type="SMART" id="SM00091">
    <property type="entry name" value="PAS"/>
    <property type="match status" value="1"/>
</dbReference>
<comment type="function">
    <text evidence="14">Putative oxygen sensor; modulates the activity of FixJ, a transcriptional activator of nitrogen fixation fixK gene. FixL probably acts as a kinase that phosphorylates FixJ.</text>
</comment>
<dbReference type="SUPFAM" id="SSF52172">
    <property type="entry name" value="CheY-like"/>
    <property type="match status" value="2"/>
</dbReference>
<dbReference type="Pfam" id="PF02518">
    <property type="entry name" value="HATPase_c"/>
    <property type="match status" value="1"/>
</dbReference>
<evidence type="ECO:0000313" key="26">
    <source>
        <dbReference type="Proteomes" id="UP000254266"/>
    </source>
</evidence>
<dbReference type="InterPro" id="IPR003594">
    <property type="entry name" value="HATPase_dom"/>
</dbReference>
<feature type="transmembrane region" description="Helical" evidence="20">
    <location>
        <begin position="219"/>
        <end position="236"/>
    </location>
</feature>
<evidence type="ECO:0000256" key="7">
    <source>
        <dbReference type="ARBA" id="ARBA00022692"/>
    </source>
</evidence>
<dbReference type="FunFam" id="1.10.287.130:FF:000002">
    <property type="entry name" value="Two-component osmosensing histidine kinase"/>
    <property type="match status" value="1"/>
</dbReference>
<evidence type="ECO:0000256" key="17">
    <source>
        <dbReference type="ARBA" id="ARBA00070616"/>
    </source>
</evidence>
<dbReference type="InterPro" id="IPR003661">
    <property type="entry name" value="HisK_dim/P_dom"/>
</dbReference>
<evidence type="ECO:0000256" key="14">
    <source>
        <dbReference type="ARBA" id="ARBA00059827"/>
    </source>
</evidence>
<evidence type="ECO:0000256" key="2">
    <source>
        <dbReference type="ARBA" id="ARBA00004651"/>
    </source>
</evidence>
<evidence type="ECO:0000256" key="15">
    <source>
        <dbReference type="ARBA" id="ARBA00064003"/>
    </source>
</evidence>
<dbReference type="Pfam" id="PF17159">
    <property type="entry name" value="MASE3"/>
    <property type="match status" value="1"/>
</dbReference>
<dbReference type="InterPro" id="IPR005467">
    <property type="entry name" value="His_kinase_dom"/>
</dbReference>